<dbReference type="PANTHER" id="PTHR43179:SF7">
    <property type="entry name" value="RHAMNOSYLTRANSFERASE WBBL"/>
    <property type="match status" value="1"/>
</dbReference>
<feature type="domain" description="Glycosyltransferase 2-like" evidence="2">
    <location>
        <begin position="7"/>
        <end position="193"/>
    </location>
</feature>
<gene>
    <name evidence="3" type="ORF">V0U35_06625</name>
</gene>
<accession>A0ABU7LXR5</accession>
<dbReference type="GO" id="GO:0016757">
    <property type="term" value="F:glycosyltransferase activity"/>
    <property type="evidence" value="ECO:0007669"/>
    <property type="project" value="UniProtKB-KW"/>
</dbReference>
<dbReference type="EMBL" id="JAZDRO010000002">
    <property type="protein sequence ID" value="MEE2566351.1"/>
    <property type="molecule type" value="Genomic_DNA"/>
</dbReference>
<keyword evidence="1" id="KW-0812">Transmembrane</keyword>
<evidence type="ECO:0000256" key="1">
    <source>
        <dbReference type="SAM" id="Phobius"/>
    </source>
</evidence>
<comment type="caution">
    <text evidence="3">The sequence shown here is derived from an EMBL/GenBank/DDBJ whole genome shotgun (WGS) entry which is preliminary data.</text>
</comment>
<dbReference type="EC" id="2.4.-.-" evidence="3"/>
<dbReference type="Proteomes" id="UP001310692">
    <property type="component" value="Unassembled WGS sequence"/>
</dbReference>
<keyword evidence="3" id="KW-0808">Transferase</keyword>
<dbReference type="Gene3D" id="3.90.550.10">
    <property type="entry name" value="Spore Coat Polysaccharide Biosynthesis Protein SpsA, Chain A"/>
    <property type="match status" value="1"/>
</dbReference>
<sequence length="292" mass="32199">MTAPRVSVVMVSWYTGPSLSESVAAVLAAPGIAEFVLVNHGNPSEVSAELRALAEAHDKLVLIETNANLGFARGCNIGADRATGDYLFFLNPDAIPQPGTTRRLVATGEALDRPFLVGALIAGEDGVEQRGARRGELNHWSAFVGFLGLQRFKPVFGEAFRDIHREHEPLPETAEAVPVTSGAAMLMRRDDFNALGGFDERYFLHVEDIDLCRRVREAGGEVMFEPRARVLHYGSTSEASRLRVEWSKARGLVHYFWKFYPRPLGRLTTILLTPLIVGGVMARAVLLSLFRR</sequence>
<protein>
    <submittedName>
        <fullName evidence="3">Glycosyltransferase family 2 protein</fullName>
        <ecNumber evidence="3">2.4.-.-</ecNumber>
    </submittedName>
</protein>
<organism evidence="3 4">
    <name type="scientific">Hyphobacterium marinum</name>
    <dbReference type="NCBI Taxonomy" id="3116574"/>
    <lineage>
        <taxon>Bacteria</taxon>
        <taxon>Pseudomonadati</taxon>
        <taxon>Pseudomonadota</taxon>
        <taxon>Alphaproteobacteria</taxon>
        <taxon>Maricaulales</taxon>
        <taxon>Maricaulaceae</taxon>
        <taxon>Hyphobacterium</taxon>
    </lineage>
</organism>
<dbReference type="RefSeq" id="WP_330195892.1">
    <property type="nucleotide sequence ID" value="NZ_JAZDRO010000002.1"/>
</dbReference>
<dbReference type="SUPFAM" id="SSF53448">
    <property type="entry name" value="Nucleotide-diphospho-sugar transferases"/>
    <property type="match status" value="1"/>
</dbReference>
<dbReference type="CDD" id="cd04186">
    <property type="entry name" value="GT_2_like_c"/>
    <property type="match status" value="1"/>
</dbReference>
<dbReference type="InterPro" id="IPR001173">
    <property type="entry name" value="Glyco_trans_2-like"/>
</dbReference>
<dbReference type="Pfam" id="PF00535">
    <property type="entry name" value="Glycos_transf_2"/>
    <property type="match status" value="1"/>
</dbReference>
<evidence type="ECO:0000313" key="3">
    <source>
        <dbReference type="EMBL" id="MEE2566351.1"/>
    </source>
</evidence>
<feature type="transmembrane region" description="Helical" evidence="1">
    <location>
        <begin position="270"/>
        <end position="290"/>
    </location>
</feature>
<keyword evidence="3" id="KW-0328">Glycosyltransferase</keyword>
<keyword evidence="4" id="KW-1185">Reference proteome</keyword>
<evidence type="ECO:0000259" key="2">
    <source>
        <dbReference type="Pfam" id="PF00535"/>
    </source>
</evidence>
<reference evidence="3 4" key="1">
    <citation type="submission" date="2024-01" db="EMBL/GenBank/DDBJ databases">
        <title>Hyphobacterium bacterium isolated from marine sediment.</title>
        <authorList>
            <person name="Zhao S."/>
        </authorList>
    </citation>
    <scope>NUCLEOTIDE SEQUENCE [LARGE SCALE GENOMIC DNA]</scope>
    <source>
        <strain evidence="3 4">Y60-23</strain>
    </source>
</reference>
<proteinExistence type="predicted"/>
<dbReference type="InterPro" id="IPR029044">
    <property type="entry name" value="Nucleotide-diphossugar_trans"/>
</dbReference>
<keyword evidence="1" id="KW-0472">Membrane</keyword>
<name>A0ABU7LXR5_9PROT</name>
<evidence type="ECO:0000313" key="4">
    <source>
        <dbReference type="Proteomes" id="UP001310692"/>
    </source>
</evidence>
<dbReference type="PANTHER" id="PTHR43179">
    <property type="entry name" value="RHAMNOSYLTRANSFERASE WBBL"/>
    <property type="match status" value="1"/>
</dbReference>
<keyword evidence="1" id="KW-1133">Transmembrane helix</keyword>